<dbReference type="Proteomes" id="UP000335636">
    <property type="component" value="Unassembled WGS sequence"/>
</dbReference>
<keyword evidence="3" id="KW-0393">Immunoglobulin domain</keyword>
<dbReference type="GO" id="GO:0002764">
    <property type="term" value="P:immune response-regulating signaling pathway"/>
    <property type="evidence" value="ECO:0007669"/>
    <property type="project" value="TreeGrafter"/>
</dbReference>
<keyword evidence="8" id="KW-1185">Reference proteome</keyword>
<evidence type="ECO:0008006" key="9">
    <source>
        <dbReference type="Google" id="ProtNLM"/>
    </source>
</evidence>
<dbReference type="InterPro" id="IPR036179">
    <property type="entry name" value="Ig-like_dom_sf"/>
</dbReference>
<dbReference type="GO" id="GO:0005886">
    <property type="term" value="C:plasma membrane"/>
    <property type="evidence" value="ECO:0007669"/>
    <property type="project" value="TreeGrafter"/>
</dbReference>
<dbReference type="SMART" id="SM00408">
    <property type="entry name" value="IGc2"/>
    <property type="match status" value="2"/>
</dbReference>
<dbReference type="PANTHER" id="PTHR11738">
    <property type="entry name" value="MHC CLASS I NK CELL RECEPTOR"/>
    <property type="match status" value="1"/>
</dbReference>
<keyword evidence="2" id="KW-1015">Disulfide bond</keyword>
<feature type="non-terminal residue" evidence="7">
    <location>
        <position position="1"/>
    </location>
</feature>
<dbReference type="Gene3D" id="2.60.40.10">
    <property type="entry name" value="Immunoglobulins"/>
    <property type="match status" value="3"/>
</dbReference>
<evidence type="ECO:0000256" key="1">
    <source>
        <dbReference type="ARBA" id="ARBA00022729"/>
    </source>
</evidence>
<evidence type="ECO:0000313" key="8">
    <source>
        <dbReference type="Proteomes" id="UP000335636"/>
    </source>
</evidence>
<name>A0A5E4BKS5_MARMO</name>
<feature type="domain" description="Immunoglobulin" evidence="6">
    <location>
        <begin position="106"/>
        <end position="187"/>
    </location>
</feature>
<sequence>SLPKPSIWAVPGPVVPQGSPVSIFCRGPPGAARQRLQQVGGSRVWAAESLGDAQAEAAFSFQQATPGHSGTYVCQYKTQDSWSERSDPLELLVVGVSKDKPTLSVQPGPMVALGGSVTLHCHLPSAYDVFLLSKGAELALPAGSIQGGQGKFLLSPATRAHGGTYRCYGSVNTSLHEWSAPSNLLELMVTGVYKKPQLSAVQGPSGAPQHMTTLQCRSEMWFDLFLLSQEGSANVTQRLRSQYKRGFFQANFTLNASEQARGATYRCYGSLSSFPLLWSDPSEPLRLSGRGSAAWNSYKVNMLRLSLAGVILLILLGFLVEAWLSRRDPRGAVERPPALPDGDRVL</sequence>
<dbReference type="AlphaFoldDB" id="A0A5E4BKS5"/>
<evidence type="ECO:0000259" key="6">
    <source>
        <dbReference type="SMART" id="SM00409"/>
    </source>
</evidence>
<evidence type="ECO:0000256" key="4">
    <source>
        <dbReference type="SAM" id="Phobius"/>
    </source>
</evidence>
<feature type="transmembrane region" description="Helical" evidence="4">
    <location>
        <begin position="302"/>
        <end position="324"/>
    </location>
</feature>
<evidence type="ECO:0000256" key="3">
    <source>
        <dbReference type="ARBA" id="ARBA00023319"/>
    </source>
</evidence>
<organism evidence="7 8">
    <name type="scientific">Marmota monax</name>
    <name type="common">Woodchuck</name>
    <dbReference type="NCBI Taxonomy" id="9995"/>
    <lineage>
        <taxon>Eukaryota</taxon>
        <taxon>Metazoa</taxon>
        <taxon>Chordata</taxon>
        <taxon>Craniata</taxon>
        <taxon>Vertebrata</taxon>
        <taxon>Euteleostomi</taxon>
        <taxon>Mammalia</taxon>
        <taxon>Eutheria</taxon>
        <taxon>Euarchontoglires</taxon>
        <taxon>Glires</taxon>
        <taxon>Rodentia</taxon>
        <taxon>Sciuromorpha</taxon>
        <taxon>Sciuridae</taxon>
        <taxon>Xerinae</taxon>
        <taxon>Marmotini</taxon>
        <taxon>Marmota</taxon>
    </lineage>
</organism>
<reference evidence="7" key="1">
    <citation type="submission" date="2019-04" db="EMBL/GenBank/DDBJ databases">
        <authorList>
            <person name="Alioto T."/>
            <person name="Alioto T."/>
        </authorList>
    </citation>
    <scope>NUCLEOTIDE SEQUENCE [LARGE SCALE GENOMIC DNA]</scope>
</reference>
<gene>
    <name evidence="7" type="ORF">MONAX_5E023061</name>
</gene>
<dbReference type="Pfam" id="PF13895">
    <property type="entry name" value="Ig_2"/>
    <property type="match status" value="2"/>
</dbReference>
<evidence type="ECO:0000313" key="7">
    <source>
        <dbReference type="EMBL" id="VTJ69995.1"/>
    </source>
</evidence>
<evidence type="ECO:0000256" key="2">
    <source>
        <dbReference type="ARBA" id="ARBA00023157"/>
    </source>
</evidence>
<protein>
    <recommendedName>
        <fullName evidence="9">Ig-like domain-containing protein</fullName>
    </recommendedName>
</protein>
<dbReference type="EMBL" id="CABDUW010000487">
    <property type="protein sequence ID" value="VTJ69995.1"/>
    <property type="molecule type" value="Genomic_DNA"/>
</dbReference>
<dbReference type="SMART" id="SM00409">
    <property type="entry name" value="IG"/>
    <property type="match status" value="2"/>
</dbReference>
<feature type="domain" description="Immunoglobulin" evidence="6">
    <location>
        <begin position="10"/>
        <end position="94"/>
    </location>
</feature>
<feature type="domain" description="Immunoglobulin subtype 2" evidence="5">
    <location>
        <begin position="112"/>
        <end position="174"/>
    </location>
</feature>
<dbReference type="InterPro" id="IPR003598">
    <property type="entry name" value="Ig_sub2"/>
</dbReference>
<dbReference type="InterPro" id="IPR013783">
    <property type="entry name" value="Ig-like_fold"/>
</dbReference>
<dbReference type="InterPro" id="IPR050412">
    <property type="entry name" value="Ig-like_Receptors_ImmuneReg"/>
</dbReference>
<proteinExistence type="predicted"/>
<dbReference type="PANTHER" id="PTHR11738:SF193">
    <property type="entry name" value="IMMUNOGLOBULIN SUBTYPE DOMAIN-CONTAINING PROTEIN"/>
    <property type="match status" value="1"/>
</dbReference>
<dbReference type="SUPFAM" id="SSF48726">
    <property type="entry name" value="Immunoglobulin"/>
    <property type="match status" value="3"/>
</dbReference>
<keyword evidence="1" id="KW-0732">Signal</keyword>
<keyword evidence="4" id="KW-0472">Membrane</keyword>
<dbReference type="FunFam" id="2.60.40.10:FF:000049">
    <property type="entry name" value="Leukocyte immunoglobulin-like receptor subfamily B member 1"/>
    <property type="match status" value="3"/>
</dbReference>
<feature type="domain" description="Immunoglobulin subtype 2" evidence="5">
    <location>
        <begin position="16"/>
        <end position="81"/>
    </location>
</feature>
<keyword evidence="4" id="KW-1133">Transmembrane helix</keyword>
<evidence type="ECO:0000259" key="5">
    <source>
        <dbReference type="SMART" id="SM00408"/>
    </source>
</evidence>
<accession>A0A5E4BKS5</accession>
<dbReference type="InterPro" id="IPR003599">
    <property type="entry name" value="Ig_sub"/>
</dbReference>
<comment type="caution">
    <text evidence="7">The sequence shown here is derived from an EMBL/GenBank/DDBJ whole genome shotgun (WGS) entry which is preliminary data.</text>
</comment>
<keyword evidence="4" id="KW-0812">Transmembrane</keyword>